<comment type="similarity">
    <text evidence="5 6">Belongs to the adenylate kinase family.</text>
</comment>
<keyword evidence="5 7" id="KW-0067">ATP-binding</keyword>
<keyword evidence="5" id="KW-0862">Zinc</keyword>
<dbReference type="NCBIfam" id="NF011100">
    <property type="entry name" value="PRK14527.1"/>
    <property type="match status" value="1"/>
</dbReference>
<comment type="pathway">
    <text evidence="5">Purine metabolism; AMP biosynthesis via salvage pathway; AMP from ADP: step 1/1.</text>
</comment>
<dbReference type="InterPro" id="IPR006259">
    <property type="entry name" value="Adenyl_kin_sub"/>
</dbReference>
<dbReference type="HAMAP" id="MF_00235">
    <property type="entry name" value="Adenylate_kinase_Adk"/>
    <property type="match status" value="1"/>
</dbReference>
<dbReference type="FunFam" id="3.40.50.300:FF:000106">
    <property type="entry name" value="Adenylate kinase mitochondrial"/>
    <property type="match status" value="1"/>
</dbReference>
<evidence type="ECO:0000256" key="5">
    <source>
        <dbReference type="HAMAP-Rule" id="MF_00235"/>
    </source>
</evidence>
<dbReference type="UniPathway" id="UPA00588">
    <property type="reaction ID" value="UER00649"/>
</dbReference>
<keyword evidence="5" id="KW-0963">Cytoplasm</keyword>
<keyword evidence="3 5" id="KW-0547">Nucleotide-binding</keyword>
<dbReference type="EMBL" id="CP036287">
    <property type="protein sequence ID" value="QDU68820.1"/>
    <property type="molecule type" value="Genomic_DNA"/>
</dbReference>
<feature type="region of interest" description="LID" evidence="5">
    <location>
        <begin position="126"/>
        <end position="163"/>
    </location>
</feature>
<evidence type="ECO:0000256" key="2">
    <source>
        <dbReference type="ARBA" id="ARBA00022727"/>
    </source>
</evidence>
<organism evidence="9 10">
    <name type="scientific">Engelhardtia mirabilis</name>
    <dbReference type="NCBI Taxonomy" id="2528011"/>
    <lineage>
        <taxon>Bacteria</taxon>
        <taxon>Pseudomonadati</taxon>
        <taxon>Planctomycetota</taxon>
        <taxon>Planctomycetia</taxon>
        <taxon>Planctomycetia incertae sedis</taxon>
        <taxon>Engelhardtia</taxon>
    </lineage>
</organism>
<dbReference type="InterPro" id="IPR000850">
    <property type="entry name" value="Adenylat/UMP-CMP_kin"/>
</dbReference>
<feature type="region of interest" description="NMP" evidence="5">
    <location>
        <begin position="33"/>
        <end position="62"/>
    </location>
</feature>
<dbReference type="EC" id="2.7.4.3" evidence="5 7"/>
<feature type="binding site" evidence="5">
    <location>
        <position position="133"/>
    </location>
    <ligand>
        <name>Zn(2+)</name>
        <dbReference type="ChEBI" id="CHEBI:29105"/>
        <note>structural</note>
    </ligand>
</feature>
<feature type="binding site" evidence="5">
    <location>
        <position position="34"/>
    </location>
    <ligand>
        <name>AMP</name>
        <dbReference type="ChEBI" id="CHEBI:456215"/>
    </ligand>
</feature>
<reference evidence="9 10" key="1">
    <citation type="submission" date="2019-02" db="EMBL/GenBank/DDBJ databases">
        <title>Deep-cultivation of Planctomycetes and their phenomic and genomic characterization uncovers novel biology.</title>
        <authorList>
            <person name="Wiegand S."/>
            <person name="Jogler M."/>
            <person name="Boedeker C."/>
            <person name="Pinto D."/>
            <person name="Vollmers J."/>
            <person name="Rivas-Marin E."/>
            <person name="Kohn T."/>
            <person name="Peeters S.H."/>
            <person name="Heuer A."/>
            <person name="Rast P."/>
            <person name="Oberbeckmann S."/>
            <person name="Bunk B."/>
            <person name="Jeske O."/>
            <person name="Meyerdierks A."/>
            <person name="Storesund J.E."/>
            <person name="Kallscheuer N."/>
            <person name="Luecker S."/>
            <person name="Lage O.M."/>
            <person name="Pohl T."/>
            <person name="Merkel B.J."/>
            <person name="Hornburger P."/>
            <person name="Mueller R.-W."/>
            <person name="Bruemmer F."/>
            <person name="Labrenz M."/>
            <person name="Spormann A.M."/>
            <person name="Op den Camp H."/>
            <person name="Overmann J."/>
            <person name="Amann R."/>
            <person name="Jetten M.S.M."/>
            <person name="Mascher T."/>
            <person name="Medema M.H."/>
            <person name="Devos D.P."/>
            <person name="Kaster A.-K."/>
            <person name="Ovreas L."/>
            <person name="Rohde M."/>
            <person name="Galperin M.Y."/>
            <person name="Jogler C."/>
        </authorList>
    </citation>
    <scope>NUCLEOTIDE SEQUENCE [LARGE SCALE GENOMIC DNA]</scope>
    <source>
        <strain evidence="9 10">Pla133</strain>
    </source>
</reference>
<feature type="binding site" evidence="5">
    <location>
        <position position="160"/>
    </location>
    <ligand>
        <name>AMP</name>
        <dbReference type="ChEBI" id="CHEBI:456215"/>
    </ligand>
</feature>
<feature type="binding site" evidence="5">
    <location>
        <begin position="88"/>
        <end position="91"/>
    </location>
    <ligand>
        <name>AMP</name>
        <dbReference type="ChEBI" id="CHEBI:456215"/>
    </ligand>
</feature>
<comment type="subcellular location">
    <subcellularLocation>
        <location evidence="5 7">Cytoplasm</location>
    </subcellularLocation>
</comment>
<feature type="binding site" evidence="5">
    <location>
        <begin position="13"/>
        <end position="18"/>
    </location>
    <ligand>
        <name>ATP</name>
        <dbReference type="ChEBI" id="CHEBI:30616"/>
    </ligand>
</feature>
<dbReference type="CDD" id="cd01428">
    <property type="entry name" value="ADK"/>
    <property type="match status" value="1"/>
</dbReference>
<dbReference type="Gene3D" id="3.40.50.300">
    <property type="entry name" value="P-loop containing nucleotide triphosphate hydrolases"/>
    <property type="match status" value="1"/>
</dbReference>
<dbReference type="Pfam" id="PF05191">
    <property type="entry name" value="ADK_lid"/>
    <property type="match status" value="1"/>
</dbReference>
<evidence type="ECO:0000256" key="6">
    <source>
        <dbReference type="RuleBase" id="RU003330"/>
    </source>
</evidence>
<dbReference type="AlphaFoldDB" id="A0A518BPB8"/>
<feature type="binding site" evidence="5">
    <location>
        <position position="199"/>
    </location>
    <ligand>
        <name>ATP</name>
        <dbReference type="ChEBI" id="CHEBI:30616"/>
    </ligand>
</feature>
<accession>A0A518BPB8</accession>
<comment type="catalytic activity">
    <reaction evidence="5 7">
        <text>AMP + ATP = 2 ADP</text>
        <dbReference type="Rhea" id="RHEA:12973"/>
        <dbReference type="ChEBI" id="CHEBI:30616"/>
        <dbReference type="ChEBI" id="CHEBI:456215"/>
        <dbReference type="ChEBI" id="CHEBI:456216"/>
        <dbReference type="EC" id="2.7.4.3"/>
    </reaction>
</comment>
<feature type="binding site" evidence="5">
    <location>
        <begin position="136"/>
        <end position="137"/>
    </location>
    <ligand>
        <name>ATP</name>
        <dbReference type="ChEBI" id="CHEBI:30616"/>
    </ligand>
</feature>
<dbReference type="PROSITE" id="PS00113">
    <property type="entry name" value="ADENYLATE_KINASE"/>
    <property type="match status" value="1"/>
</dbReference>
<dbReference type="PANTHER" id="PTHR23359">
    <property type="entry name" value="NUCLEOTIDE KINASE"/>
    <property type="match status" value="1"/>
</dbReference>
<comment type="function">
    <text evidence="5">Catalyzes the reversible transfer of the terminal phosphate group between ATP and AMP. Plays an important role in cellular energy homeostasis and in adenine nucleotide metabolism.</text>
</comment>
<dbReference type="InterPro" id="IPR027417">
    <property type="entry name" value="P-loop_NTPase"/>
</dbReference>
<evidence type="ECO:0000256" key="1">
    <source>
        <dbReference type="ARBA" id="ARBA00022679"/>
    </source>
</evidence>
<feature type="binding site" evidence="5">
    <location>
        <position position="127"/>
    </location>
    <ligand>
        <name>ATP</name>
        <dbReference type="ChEBI" id="CHEBI:30616"/>
    </ligand>
</feature>
<feature type="binding site" evidence="5">
    <location>
        <position position="39"/>
    </location>
    <ligand>
        <name>AMP</name>
        <dbReference type="ChEBI" id="CHEBI:456215"/>
    </ligand>
</feature>
<dbReference type="GO" id="GO:0008270">
    <property type="term" value="F:zinc ion binding"/>
    <property type="evidence" value="ECO:0007669"/>
    <property type="project" value="UniProtKB-UniRule"/>
</dbReference>
<proteinExistence type="inferred from homology"/>
<dbReference type="PRINTS" id="PR00094">
    <property type="entry name" value="ADENYLTKNASE"/>
</dbReference>
<gene>
    <name evidence="5 9" type="primary">adk</name>
    <name evidence="9" type="ORF">Pla133_39260</name>
</gene>
<feature type="binding site" evidence="5">
    <location>
        <position position="95"/>
    </location>
    <ligand>
        <name>AMP</name>
        <dbReference type="ChEBI" id="CHEBI:456215"/>
    </ligand>
</feature>
<feature type="binding site" evidence="5">
    <location>
        <begin position="60"/>
        <end position="62"/>
    </location>
    <ligand>
        <name>AMP</name>
        <dbReference type="ChEBI" id="CHEBI:456215"/>
    </ligand>
</feature>
<keyword evidence="4 5" id="KW-0418">Kinase</keyword>
<dbReference type="NCBIfam" id="NF001380">
    <property type="entry name" value="PRK00279.1-2"/>
    <property type="match status" value="1"/>
</dbReference>
<dbReference type="NCBIfam" id="TIGR01351">
    <property type="entry name" value="adk"/>
    <property type="match status" value="1"/>
</dbReference>
<evidence type="ECO:0000313" key="9">
    <source>
        <dbReference type="EMBL" id="QDU68820.1"/>
    </source>
</evidence>
<evidence type="ECO:0000256" key="3">
    <source>
        <dbReference type="ARBA" id="ARBA00022741"/>
    </source>
</evidence>
<keyword evidence="5" id="KW-0479">Metal-binding</keyword>
<comment type="domain">
    <text evidence="5">Consists of three domains, a large central CORE domain and two small peripheral domains, NMPbind and LID, which undergo movements during catalysis. The LID domain closes over the site of phosphoryl transfer upon ATP binding. Assembling and dissambling the active center during each catalytic cycle provides an effective means to prevent ATP hydrolysis. Some bacteria have evolved a zinc-coordinating structure that stabilizes the LID domain.</text>
</comment>
<evidence type="ECO:0000256" key="7">
    <source>
        <dbReference type="RuleBase" id="RU003331"/>
    </source>
</evidence>
<dbReference type="RefSeq" id="WP_145068154.1">
    <property type="nucleotide sequence ID" value="NZ_CP036287.1"/>
</dbReference>
<feature type="binding site" evidence="5">
    <location>
        <position position="171"/>
    </location>
    <ligand>
        <name>AMP</name>
        <dbReference type="ChEBI" id="CHEBI:456215"/>
    </ligand>
</feature>
<feature type="binding site" evidence="5">
    <location>
        <position position="130"/>
    </location>
    <ligand>
        <name>Zn(2+)</name>
        <dbReference type="ChEBI" id="CHEBI:29105"/>
        <note>structural</note>
    </ligand>
</feature>
<protein>
    <recommendedName>
        <fullName evidence="5 7">Adenylate kinase</fullName>
        <shortName evidence="5">AK</shortName>
        <ecNumber evidence="5 7">2.7.4.3</ecNumber>
    </recommendedName>
    <alternativeName>
        <fullName evidence="5">ATP-AMP transphosphorylase</fullName>
    </alternativeName>
    <alternativeName>
        <fullName evidence="5">ATP:AMP phosphotransferase</fullName>
    </alternativeName>
    <alternativeName>
        <fullName evidence="5">Adenylate monophosphate kinase</fullName>
    </alternativeName>
</protein>
<feature type="binding site" evidence="5">
    <location>
        <position position="150"/>
    </location>
    <ligand>
        <name>Zn(2+)</name>
        <dbReference type="ChEBI" id="CHEBI:29105"/>
        <note>structural</note>
    </ligand>
</feature>
<dbReference type="Proteomes" id="UP000316921">
    <property type="component" value="Chromosome"/>
</dbReference>
<evidence type="ECO:0000256" key="4">
    <source>
        <dbReference type="ARBA" id="ARBA00022777"/>
    </source>
</evidence>
<dbReference type="GO" id="GO:0004017">
    <property type="term" value="F:AMP kinase activity"/>
    <property type="evidence" value="ECO:0007669"/>
    <property type="project" value="UniProtKB-UniRule"/>
</dbReference>
<feature type="domain" description="Adenylate kinase active site lid" evidence="8">
    <location>
        <begin position="127"/>
        <end position="162"/>
    </location>
</feature>
<evidence type="ECO:0000313" key="10">
    <source>
        <dbReference type="Proteomes" id="UP000316921"/>
    </source>
</evidence>
<keyword evidence="2 5" id="KW-0545">Nucleotide biosynthesis</keyword>
<keyword evidence="1 5" id="KW-0808">Transferase</keyword>
<dbReference type="SUPFAM" id="SSF52540">
    <property type="entry name" value="P-loop containing nucleoside triphosphate hydrolases"/>
    <property type="match status" value="1"/>
</dbReference>
<keyword evidence="10" id="KW-1185">Reference proteome</keyword>
<dbReference type="GO" id="GO:0005737">
    <property type="term" value="C:cytoplasm"/>
    <property type="evidence" value="ECO:0007669"/>
    <property type="project" value="UniProtKB-SubCell"/>
</dbReference>
<dbReference type="InterPro" id="IPR033690">
    <property type="entry name" value="Adenylat_kinase_CS"/>
</dbReference>
<dbReference type="GO" id="GO:0005524">
    <property type="term" value="F:ATP binding"/>
    <property type="evidence" value="ECO:0007669"/>
    <property type="project" value="UniProtKB-UniRule"/>
</dbReference>
<dbReference type="KEGG" id="pbap:Pla133_39260"/>
<dbReference type="GO" id="GO:0044209">
    <property type="term" value="P:AMP salvage"/>
    <property type="evidence" value="ECO:0007669"/>
    <property type="project" value="UniProtKB-UniRule"/>
</dbReference>
<feature type="binding site" evidence="5">
    <location>
        <position position="153"/>
    </location>
    <ligand>
        <name>Zn(2+)</name>
        <dbReference type="ChEBI" id="CHEBI:29105"/>
        <note>structural</note>
    </ligand>
</feature>
<comment type="subunit">
    <text evidence="5 7">Monomer.</text>
</comment>
<dbReference type="NCBIfam" id="NF001381">
    <property type="entry name" value="PRK00279.1-3"/>
    <property type="match status" value="1"/>
</dbReference>
<sequence>MSKTVVILLGAPGAGKGTQARRLAEAEGLPHVATGDLFRANLSRGTALGDRAKKFMDAGELVPDDLVIEMLFDRVSQDDCRDGYLLDGFPRTLPQAEALSKALGETQVRALELAVPDSSIVERAAGRLLCRNCTNIHHRAFAPPAVAGKCDACGGELYQRDDDQPDVVRERLNVYHRETEPVSRFYGERGVLTTVDGSLTPDEVFASLRSALRGEARS</sequence>
<evidence type="ECO:0000259" key="8">
    <source>
        <dbReference type="Pfam" id="PF05191"/>
    </source>
</evidence>
<dbReference type="Pfam" id="PF00406">
    <property type="entry name" value="ADK"/>
    <property type="match status" value="1"/>
</dbReference>
<dbReference type="InterPro" id="IPR007862">
    <property type="entry name" value="Adenylate_kinase_lid-dom"/>
</dbReference>
<name>A0A518BPB8_9BACT</name>